<keyword evidence="3" id="KW-1185">Reference proteome</keyword>
<feature type="transmembrane region" description="Helical" evidence="1">
    <location>
        <begin position="261"/>
        <end position="283"/>
    </location>
</feature>
<organism evidence="2 3">
    <name type="scientific">Anaerosolibacter carboniphilus</name>
    <dbReference type="NCBI Taxonomy" id="1417629"/>
    <lineage>
        <taxon>Bacteria</taxon>
        <taxon>Bacillati</taxon>
        <taxon>Bacillota</taxon>
        <taxon>Clostridia</taxon>
        <taxon>Peptostreptococcales</taxon>
        <taxon>Thermotaleaceae</taxon>
        <taxon>Anaerosolibacter</taxon>
    </lineage>
</organism>
<evidence type="ECO:0008006" key="4">
    <source>
        <dbReference type="Google" id="ProtNLM"/>
    </source>
</evidence>
<protein>
    <recommendedName>
        <fullName evidence="4">Ammonia monooxygenase</fullName>
    </recommendedName>
</protein>
<evidence type="ECO:0000313" key="2">
    <source>
        <dbReference type="EMBL" id="MBB6214154.1"/>
    </source>
</evidence>
<feature type="transmembrane region" description="Helical" evidence="1">
    <location>
        <begin position="6"/>
        <end position="21"/>
    </location>
</feature>
<evidence type="ECO:0000313" key="3">
    <source>
        <dbReference type="Proteomes" id="UP000579281"/>
    </source>
</evidence>
<feature type="transmembrane region" description="Helical" evidence="1">
    <location>
        <begin position="28"/>
        <end position="47"/>
    </location>
</feature>
<name>A0A841KJV9_9FIRM</name>
<keyword evidence="1" id="KW-1133">Transmembrane helix</keyword>
<proteinExistence type="predicted"/>
<comment type="caution">
    <text evidence="2">The sequence shown here is derived from an EMBL/GenBank/DDBJ whole genome shotgun (WGS) entry which is preliminary data.</text>
</comment>
<dbReference type="EMBL" id="JACHEN010000001">
    <property type="protein sequence ID" value="MBB6214154.1"/>
    <property type="molecule type" value="Genomic_DNA"/>
</dbReference>
<reference evidence="2 3" key="1">
    <citation type="submission" date="2020-08" db="EMBL/GenBank/DDBJ databases">
        <title>Genomic Encyclopedia of Type Strains, Phase IV (KMG-IV): sequencing the most valuable type-strain genomes for metagenomic binning, comparative biology and taxonomic classification.</title>
        <authorList>
            <person name="Goeker M."/>
        </authorList>
    </citation>
    <scope>NUCLEOTIDE SEQUENCE [LARGE SCALE GENOMIC DNA]</scope>
    <source>
        <strain evidence="2 3">DSM 103526</strain>
    </source>
</reference>
<gene>
    <name evidence="2" type="ORF">HNQ80_000223</name>
</gene>
<dbReference type="RefSeq" id="WP_207726806.1">
    <property type="nucleotide sequence ID" value="NZ_JACHEN010000001.1"/>
</dbReference>
<dbReference type="PIRSF" id="PIRSF038991">
    <property type="entry name" value="Protein_AbrB"/>
    <property type="match status" value="1"/>
</dbReference>
<accession>A0A841KJV9</accession>
<keyword evidence="1" id="KW-0812">Transmembrane</keyword>
<keyword evidence="1" id="KW-0472">Membrane</keyword>
<dbReference type="GO" id="GO:0016020">
    <property type="term" value="C:membrane"/>
    <property type="evidence" value="ECO:0007669"/>
    <property type="project" value="InterPro"/>
</dbReference>
<dbReference type="PANTHER" id="PTHR38457:SF1">
    <property type="entry name" value="REGULATOR ABRB-RELATED"/>
    <property type="match status" value="1"/>
</dbReference>
<sequence>MYSFLMTIMIGAFFGYLFTRLKIPGGMMVGSIVAVSTFNITTGIAYMPTMGRIAAQVIAGAFIGIGVEKSDLMRLKFIFKPAIVLISGMMILNIVSGLLIYQFSPLDSVTALMCAVPGGMSDIPIISGDMGADASKVAVMQFLRLVTGIGVFPAAIARIARDQGDGKADKEEAYERVASSTKDMQSFGMTIIVASAFGFLGKSIGITAGTLILSMISVITLKLLTGKAWMPRWVRRFAQVLAGAYIGCNVQYADILEMKFLVIPAIILISGYSLACIIIGLFLHKKFNMPMKEAMLIATPAGASDMALIASDIGVESADVIVLQVIRMIVVVSIFPQIVHMIVKIVG</sequence>
<dbReference type="Pfam" id="PF05145">
    <property type="entry name" value="AbrB"/>
    <property type="match status" value="1"/>
</dbReference>
<dbReference type="PANTHER" id="PTHR38457">
    <property type="entry name" value="REGULATOR ABRB-RELATED"/>
    <property type="match status" value="1"/>
</dbReference>
<feature type="transmembrane region" description="Helical" evidence="1">
    <location>
        <begin position="82"/>
        <end position="103"/>
    </location>
</feature>
<dbReference type="GO" id="GO:0010468">
    <property type="term" value="P:regulation of gene expression"/>
    <property type="evidence" value="ECO:0007669"/>
    <property type="project" value="InterPro"/>
</dbReference>
<dbReference type="NCBIfam" id="TIGR03082">
    <property type="entry name" value="Gneg_AbrB_dup"/>
    <property type="match status" value="1"/>
</dbReference>
<dbReference type="Proteomes" id="UP000579281">
    <property type="component" value="Unassembled WGS sequence"/>
</dbReference>
<dbReference type="InterPro" id="IPR007820">
    <property type="entry name" value="AbrB_fam"/>
</dbReference>
<evidence type="ECO:0000256" key="1">
    <source>
        <dbReference type="SAM" id="Phobius"/>
    </source>
</evidence>
<feature type="transmembrane region" description="Helical" evidence="1">
    <location>
        <begin position="142"/>
        <end position="160"/>
    </location>
</feature>
<dbReference type="InterPro" id="IPR017516">
    <property type="entry name" value="AbrB_dup"/>
</dbReference>
<dbReference type="AlphaFoldDB" id="A0A841KJV9"/>